<dbReference type="EMBL" id="JBEYRS010000019">
    <property type="protein sequence ID" value="MEW2366848.1"/>
    <property type="molecule type" value="Genomic_DNA"/>
</dbReference>
<dbReference type="Pfam" id="PF07510">
    <property type="entry name" value="GmrSD_C"/>
    <property type="match status" value="1"/>
</dbReference>
<feature type="domain" description="GmrSD restriction endonucleases C-terminal" evidence="3">
    <location>
        <begin position="82"/>
        <end position="223"/>
    </location>
</feature>
<name>A0ABV3M564_9ACTN</name>
<evidence type="ECO:0000256" key="2">
    <source>
        <dbReference type="SAM" id="SignalP"/>
    </source>
</evidence>
<evidence type="ECO:0000256" key="1">
    <source>
        <dbReference type="SAM" id="MobiDB-lite"/>
    </source>
</evidence>
<organism evidence="4 5">
    <name type="scientific">Streptomyces huasconensis</name>
    <dbReference type="NCBI Taxonomy" id="1854574"/>
    <lineage>
        <taxon>Bacteria</taxon>
        <taxon>Bacillati</taxon>
        <taxon>Actinomycetota</taxon>
        <taxon>Actinomycetes</taxon>
        <taxon>Kitasatosporales</taxon>
        <taxon>Streptomycetaceae</taxon>
        <taxon>Streptomyces</taxon>
    </lineage>
</organism>
<feature type="signal peptide" evidence="2">
    <location>
        <begin position="1"/>
        <end position="19"/>
    </location>
</feature>
<dbReference type="RefSeq" id="WP_359783196.1">
    <property type="nucleotide sequence ID" value="NZ_JBEYRR010000014.1"/>
</dbReference>
<keyword evidence="4" id="KW-0540">Nuclease</keyword>
<dbReference type="GO" id="GO:0004519">
    <property type="term" value="F:endonuclease activity"/>
    <property type="evidence" value="ECO:0007669"/>
    <property type="project" value="UniProtKB-KW"/>
</dbReference>
<feature type="region of interest" description="Disordered" evidence="1">
    <location>
        <begin position="226"/>
        <end position="248"/>
    </location>
</feature>
<dbReference type="PANTHER" id="PTHR24094">
    <property type="entry name" value="SECRETED PROTEIN"/>
    <property type="match status" value="1"/>
</dbReference>
<keyword evidence="4" id="KW-0255">Endonuclease</keyword>
<evidence type="ECO:0000259" key="3">
    <source>
        <dbReference type="Pfam" id="PF07510"/>
    </source>
</evidence>
<evidence type="ECO:0000313" key="5">
    <source>
        <dbReference type="Proteomes" id="UP001553843"/>
    </source>
</evidence>
<evidence type="ECO:0000313" key="4">
    <source>
        <dbReference type="EMBL" id="MEW2366848.1"/>
    </source>
</evidence>
<feature type="chain" id="PRO_5045689782" evidence="2">
    <location>
        <begin position="20"/>
        <end position="248"/>
    </location>
</feature>
<keyword evidence="4" id="KW-0378">Hydrolase</keyword>
<keyword evidence="5" id="KW-1185">Reference proteome</keyword>
<comment type="caution">
    <text evidence="4">The sequence shown here is derived from an EMBL/GenBank/DDBJ whole genome shotgun (WGS) entry which is preliminary data.</text>
</comment>
<keyword evidence="2" id="KW-0732">Signal</keyword>
<dbReference type="PROSITE" id="PS51257">
    <property type="entry name" value="PROKAR_LIPOPROTEIN"/>
    <property type="match status" value="1"/>
</dbReference>
<proteinExistence type="predicted"/>
<dbReference type="Proteomes" id="UP001553843">
    <property type="component" value="Unassembled WGS sequence"/>
</dbReference>
<dbReference type="InterPro" id="IPR011089">
    <property type="entry name" value="GmrSD_C"/>
</dbReference>
<reference evidence="4 5" key="1">
    <citation type="submission" date="2024-06" db="EMBL/GenBank/DDBJ databases">
        <title>The Natural Products Discovery Center: Release of the First 8490 Sequenced Strains for Exploring Actinobacteria Biosynthetic Diversity.</title>
        <authorList>
            <person name="Kalkreuter E."/>
            <person name="Kautsar S.A."/>
            <person name="Yang D."/>
            <person name="Bader C.D."/>
            <person name="Teijaro C.N."/>
            <person name="Fluegel L."/>
            <person name="Davis C.M."/>
            <person name="Simpson J.R."/>
            <person name="Lauterbach L."/>
            <person name="Steele A.D."/>
            <person name="Gui C."/>
            <person name="Meng S."/>
            <person name="Li G."/>
            <person name="Viehrig K."/>
            <person name="Ye F."/>
            <person name="Su P."/>
            <person name="Kiefer A.F."/>
            <person name="Nichols A."/>
            <person name="Cepeda A.J."/>
            <person name="Yan W."/>
            <person name="Fan B."/>
            <person name="Jiang Y."/>
            <person name="Adhikari A."/>
            <person name="Zheng C.-J."/>
            <person name="Schuster L."/>
            <person name="Cowan T.M."/>
            <person name="Smanski M.J."/>
            <person name="Chevrette M.G."/>
            <person name="De Carvalho L.P.S."/>
            <person name="Shen B."/>
        </authorList>
    </citation>
    <scope>NUCLEOTIDE SEQUENCE [LARGE SCALE GENOMIC DNA]</scope>
    <source>
        <strain evidence="4 5">NPDC047833</strain>
    </source>
</reference>
<dbReference type="PANTHER" id="PTHR24094:SF15">
    <property type="entry name" value="AMP-DEPENDENT SYNTHETASE_LIGASE DOMAIN-CONTAINING PROTEIN-RELATED"/>
    <property type="match status" value="1"/>
</dbReference>
<gene>
    <name evidence="4" type="ORF">AB0887_33475</name>
</gene>
<protein>
    <submittedName>
        <fullName evidence="4">HNH endonuclease family protein</fullName>
    </submittedName>
</protein>
<sequence>MNRRITSALLTLAAVPALLLTGCGLDTESSAGGGSAGSGARAGSALSAVDTLTVKGRAPKTGYDRGRFGSAWADTDSNGCPTRDDILKRDLRDVTYQRSRSRGGEECRVVSGRLAPDPYTGRDVTFRRGHSQVDIDHLVALSDAWQKGAARWSPGKRIAFANDPLNLVAVDAGPNRSKGDGDTATWLPPNKAYRCTYVAGQVAVKKKYGVWVTAAERDAMRKVLSTCPTKPLPTGPAPTTAPSRFHAR</sequence>
<accession>A0ABV3M564</accession>